<dbReference type="Gene3D" id="3.40.50.2300">
    <property type="match status" value="1"/>
</dbReference>
<dbReference type="InterPro" id="IPR003661">
    <property type="entry name" value="HisK_dim/P_dom"/>
</dbReference>
<dbReference type="GO" id="GO:0016020">
    <property type="term" value="C:membrane"/>
    <property type="evidence" value="ECO:0007669"/>
    <property type="project" value="InterPro"/>
</dbReference>
<keyword evidence="11" id="KW-0902">Two-component regulatory system</keyword>
<dbReference type="GO" id="GO:0008233">
    <property type="term" value="F:peptidase activity"/>
    <property type="evidence" value="ECO:0007669"/>
    <property type="project" value="UniProtKB-KW"/>
</dbReference>
<dbReference type="GO" id="GO:0000976">
    <property type="term" value="F:transcription cis-regulatory region binding"/>
    <property type="evidence" value="ECO:0007669"/>
    <property type="project" value="UniProtKB-ARBA"/>
</dbReference>
<evidence type="ECO:0000259" key="21">
    <source>
        <dbReference type="PROSITE" id="PS50885"/>
    </source>
</evidence>
<evidence type="ECO:0000259" key="22">
    <source>
        <dbReference type="PROSITE" id="PS51755"/>
    </source>
</evidence>
<dbReference type="GO" id="GO:0005829">
    <property type="term" value="C:cytosol"/>
    <property type="evidence" value="ECO:0007669"/>
    <property type="project" value="TreeGrafter"/>
</dbReference>
<dbReference type="Pfam" id="PF02518">
    <property type="entry name" value="HATPase_c"/>
    <property type="match status" value="1"/>
</dbReference>
<dbReference type="Gene3D" id="2.40.30.10">
    <property type="entry name" value="Translation factors"/>
    <property type="match status" value="1"/>
</dbReference>
<dbReference type="Pfam" id="PF00486">
    <property type="entry name" value="Trans_reg_C"/>
    <property type="match status" value="1"/>
</dbReference>
<comment type="subcellular location">
    <subcellularLocation>
        <location evidence="2">Cytoplasm</location>
    </subcellularLocation>
</comment>
<keyword evidence="13 17" id="KW-0238">DNA-binding</keyword>
<dbReference type="FunFam" id="2.40.30.10:FF:000039">
    <property type="entry name" value="U32 family peptidase"/>
    <property type="match status" value="1"/>
</dbReference>
<dbReference type="Gene3D" id="1.10.10.10">
    <property type="entry name" value="Winged helix-like DNA-binding domain superfamily/Winged helix DNA-binding domain"/>
    <property type="match status" value="1"/>
</dbReference>
<accession>A0A0A2WLK1</accession>
<dbReference type="Pfam" id="PF16325">
    <property type="entry name" value="Peptidase_U32_C"/>
    <property type="match status" value="1"/>
</dbReference>
<dbReference type="HOGENOM" id="CLU_282272_0_0_1"/>
<dbReference type="InterPro" id="IPR001867">
    <property type="entry name" value="OmpR/PhoB-type_DNA-bd"/>
</dbReference>
<dbReference type="InterPro" id="IPR001539">
    <property type="entry name" value="Peptidase_U32"/>
</dbReference>
<evidence type="ECO:0000256" key="8">
    <source>
        <dbReference type="ARBA" id="ARBA00022694"/>
    </source>
</evidence>
<evidence type="ECO:0000256" key="13">
    <source>
        <dbReference type="ARBA" id="ARBA00023125"/>
    </source>
</evidence>
<keyword evidence="14" id="KW-0804">Transcription</keyword>
<dbReference type="InterPro" id="IPR011006">
    <property type="entry name" value="CheY-like_superfamily"/>
</dbReference>
<dbReference type="NCBIfam" id="NF007982">
    <property type="entry name" value="PRK10710.1"/>
    <property type="match status" value="1"/>
</dbReference>
<dbReference type="Pfam" id="PF00512">
    <property type="entry name" value="HisKA"/>
    <property type="match status" value="1"/>
</dbReference>
<dbReference type="CDD" id="cd06225">
    <property type="entry name" value="HAMP"/>
    <property type="match status" value="1"/>
</dbReference>
<dbReference type="GO" id="GO:0045893">
    <property type="term" value="P:positive regulation of DNA-templated transcription"/>
    <property type="evidence" value="ECO:0007669"/>
    <property type="project" value="UniProtKB-ARBA"/>
</dbReference>
<dbReference type="Gene3D" id="6.10.250.690">
    <property type="match status" value="1"/>
</dbReference>
<dbReference type="FunFam" id="1.10.287.130:FF:000014">
    <property type="entry name" value="Signal transduction histidine-protein kinase BaeS"/>
    <property type="match status" value="1"/>
</dbReference>
<dbReference type="InterPro" id="IPR036388">
    <property type="entry name" value="WH-like_DNA-bd_sf"/>
</dbReference>
<dbReference type="SMART" id="SM00304">
    <property type="entry name" value="HAMP"/>
    <property type="match status" value="1"/>
</dbReference>
<dbReference type="SUPFAM" id="SSF46894">
    <property type="entry name" value="C-terminal effector domain of the bipartite response regulators"/>
    <property type="match status" value="1"/>
</dbReference>
<organism evidence="23 24">
    <name type="scientific">Beauveria bassiana D1-5</name>
    <dbReference type="NCBI Taxonomy" id="1245745"/>
    <lineage>
        <taxon>Eukaryota</taxon>
        <taxon>Fungi</taxon>
        <taxon>Dikarya</taxon>
        <taxon>Ascomycota</taxon>
        <taxon>Pezizomycotina</taxon>
        <taxon>Sordariomycetes</taxon>
        <taxon>Hypocreomycetidae</taxon>
        <taxon>Hypocreales</taxon>
        <taxon>Cordycipitaceae</taxon>
        <taxon>Beauveria</taxon>
    </lineage>
</organism>
<comment type="caution">
    <text evidence="23">The sequence shown here is derived from an EMBL/GenBank/DDBJ whole genome shotgun (WGS) entry which is preliminary data.</text>
</comment>
<name>A0A0A2WLK1_BEABA</name>
<feature type="DNA-binding region" description="OmpR/PhoB-type" evidence="17">
    <location>
        <begin position="554"/>
        <end position="658"/>
    </location>
</feature>
<dbReference type="NCBIfam" id="NF007837">
    <property type="entry name" value="PRK10549.1"/>
    <property type="match status" value="1"/>
</dbReference>
<dbReference type="InterPro" id="IPR036097">
    <property type="entry name" value="HisK_dim/P_sf"/>
</dbReference>
<feature type="domain" description="OmpR/PhoB-type" evidence="22">
    <location>
        <begin position="554"/>
        <end position="658"/>
    </location>
</feature>
<evidence type="ECO:0000256" key="14">
    <source>
        <dbReference type="ARBA" id="ARBA00023163"/>
    </source>
</evidence>
<evidence type="ECO:0000259" key="20">
    <source>
        <dbReference type="PROSITE" id="PS50110"/>
    </source>
</evidence>
<dbReference type="SMART" id="SM00862">
    <property type="entry name" value="Trans_reg_C"/>
    <property type="match status" value="1"/>
</dbReference>
<sequence>MHWGVRLSFERGFIDYIKRGNAQRIEMLSDALGEQYALHGNWRFLLHNDRFVFQILRSFEREGDEGRGLPPHGWRTKFWVVDQNYQVLVGPREKLPRDGMRKSINVNGQDVGWVVASPIERLTRNTDINFDRQQRRTSWIIVALSSLLAAAATFLLARGLLAPVKRLVEGTHKLAAGDFSTRVAVGSQDELGRLAQDFNQLASTLEKNHKMRRAYMADISHELRTPLAVLRGELEAIQDGVRKFTPESVTSLQMEVATLTKLVDDLHQLSMSDEGALAYQKKSLDIIALLEVVAGAFRSRFDSRGLTIRLALPDTAIIFGDGDRLMQLFNNLLENSLRYTDSGGQLVISAKIINQQFVMSFDDSEPGVSDEQLSQLFDRFYRAEGSRNRASGGSGLGLSICQNIVTAHGGTLTASHSRFGGDTMTELPIDDSTPRILIVEDEPKLGQLLIDYLRAASYAPTLLTHGDQVLPYVRHTPPDLILLDLMLPGTDGLTLCKEIRRFSEVPIVMVTAKIEEIDRLLGLEIGADDYICKPYSPREVVARVKTILRRCKRQMAISAGSEESPLVIDEGRFQAIWRGKLLDLTPAEFRLLKTLSHEPGKVFSREMLLNHLYDDYRVVTDRTIDSHIKNLRRKLEALDTDQSFIRAVYGTETFMFKPELLSPAGTLKNMRYAFAYGADAVYAGQPRYSLRVRNNEFNHENLQLGINEAHALGKKFYVVVNIAPHNAKLKTFIRDLKPVIDMGPDALIMSDPGLIMMVREAFPAMDIHLSVQANAVNWATVKFWKQMGLTRVILSRELSLEEIAEIREQVPEMELEIFVHGALCMAYSGRCLLSGYINKRDPNQGTCTNACRWEYKVQEGKEDDIGNIVHVHEPIPVQNVEPTLGVGAPTDKVFMVEEAKRPGEYMTAFEDEHGTYIMNSKDLRAIEHVERLTKMGVHSLKIEGRTKSYYYCARTAQVYRRAIDDAAAGKPFDPTLLQTLEGLAHRGYTEGFLRRHTHDSHQNYEYGHSISESQQFVGEFTGERRGDLAAVAVKNKFLLGDSLEMMTPQGNITFTLETLENGKAQPIDVAPGDGHTVWMPVPQEIALDYALLMRNLSGQTTRKPHAN</sequence>
<dbReference type="EC" id="2.7.13.3" evidence="3"/>
<feature type="domain" description="Response regulatory" evidence="20">
    <location>
        <begin position="435"/>
        <end position="548"/>
    </location>
</feature>
<dbReference type="PROSITE" id="PS51755">
    <property type="entry name" value="OMPR_PHOB"/>
    <property type="match status" value="1"/>
</dbReference>
<evidence type="ECO:0000259" key="19">
    <source>
        <dbReference type="PROSITE" id="PS50109"/>
    </source>
</evidence>
<dbReference type="PROSITE" id="PS50109">
    <property type="entry name" value="HIS_KIN"/>
    <property type="match status" value="1"/>
</dbReference>
<dbReference type="EMBL" id="ANFO01000008">
    <property type="protein sequence ID" value="KGQ13989.1"/>
    <property type="molecule type" value="Genomic_DNA"/>
</dbReference>
<dbReference type="FunFam" id="3.40.50.2300:FF:000080">
    <property type="entry name" value="Two-component system response regulator BaeR"/>
    <property type="match status" value="1"/>
</dbReference>
<dbReference type="Gene3D" id="3.30.565.10">
    <property type="entry name" value="Histidine kinase-like ATPase, C-terminal domain"/>
    <property type="match status" value="1"/>
</dbReference>
<dbReference type="CDD" id="cd19938">
    <property type="entry name" value="REC_OmpR_BaeR-like"/>
    <property type="match status" value="1"/>
</dbReference>
<dbReference type="SMART" id="SM00387">
    <property type="entry name" value="HATPase_c"/>
    <property type="match status" value="1"/>
</dbReference>
<feature type="domain" description="Histidine kinase" evidence="19">
    <location>
        <begin position="218"/>
        <end position="431"/>
    </location>
</feature>
<feature type="modified residue" description="4-aspartylphosphate" evidence="16">
    <location>
        <position position="484"/>
    </location>
</feature>
<evidence type="ECO:0000256" key="5">
    <source>
        <dbReference type="ARBA" id="ARBA00022553"/>
    </source>
</evidence>
<gene>
    <name evidence="23" type="ORF">BBAD15_g67</name>
</gene>
<dbReference type="Gene3D" id="1.10.287.130">
    <property type="match status" value="1"/>
</dbReference>
<evidence type="ECO:0000256" key="2">
    <source>
        <dbReference type="ARBA" id="ARBA00004496"/>
    </source>
</evidence>
<reference evidence="23 24" key="1">
    <citation type="submission" date="2012-10" db="EMBL/GenBank/DDBJ databases">
        <title>Genome sequencing and analysis of entomopathogenic fungi Beauveria bassiana D1-5.</title>
        <authorList>
            <person name="Li Q."/>
            <person name="Wang L."/>
            <person name="Zhang Z."/>
            <person name="Wang Q."/>
            <person name="Ren J."/>
            <person name="Wang M."/>
            <person name="Xu W."/>
            <person name="Wang J."/>
            <person name="Lu Y."/>
            <person name="Du Q."/>
            <person name="Sun Z."/>
        </authorList>
    </citation>
    <scope>NUCLEOTIDE SEQUENCE [LARGE SCALE GENOMIC DNA]</scope>
    <source>
        <strain evidence="23 24">D1-5</strain>
    </source>
</reference>
<keyword evidence="12" id="KW-0805">Transcription regulation</keyword>
<evidence type="ECO:0000256" key="1">
    <source>
        <dbReference type="ARBA" id="ARBA00000085"/>
    </source>
</evidence>
<proteinExistence type="inferred from homology"/>
<evidence type="ECO:0000256" key="15">
    <source>
        <dbReference type="ARBA" id="ARBA00038374"/>
    </source>
</evidence>
<dbReference type="PANTHER" id="PTHR30217:SF6">
    <property type="entry name" value="TRNA HYDROXYLATION PROTEIN P"/>
    <property type="match status" value="1"/>
</dbReference>
<dbReference type="InterPro" id="IPR001789">
    <property type="entry name" value="Sig_transdc_resp-reg_receiver"/>
</dbReference>
<keyword evidence="18" id="KW-0472">Membrane</keyword>
<keyword evidence="4" id="KW-0963">Cytoplasm</keyword>
<dbReference type="InterPro" id="IPR005467">
    <property type="entry name" value="His_kinase_dom"/>
</dbReference>
<evidence type="ECO:0000256" key="9">
    <source>
        <dbReference type="ARBA" id="ARBA00022777"/>
    </source>
</evidence>
<dbReference type="PROSITE" id="PS50110">
    <property type="entry name" value="RESPONSE_REGULATORY"/>
    <property type="match status" value="1"/>
</dbReference>
<keyword evidence="9" id="KW-0418">Kinase</keyword>
<dbReference type="GO" id="GO:0000155">
    <property type="term" value="F:phosphorelay sensor kinase activity"/>
    <property type="evidence" value="ECO:0007669"/>
    <property type="project" value="InterPro"/>
</dbReference>
<dbReference type="InterPro" id="IPR004358">
    <property type="entry name" value="Sig_transdc_His_kin-like_C"/>
</dbReference>
<feature type="domain" description="HAMP" evidence="21">
    <location>
        <begin position="158"/>
        <end position="210"/>
    </location>
</feature>
<dbReference type="AlphaFoldDB" id="A0A0A2WLK1"/>
<comment type="catalytic activity">
    <reaction evidence="1">
        <text>ATP + protein L-histidine = ADP + protein N-phospho-L-histidine.</text>
        <dbReference type="EC" id="2.7.13.3"/>
    </reaction>
</comment>
<dbReference type="PROSITE" id="PS01276">
    <property type="entry name" value="PEPTIDASE_U32"/>
    <property type="match status" value="1"/>
</dbReference>
<dbReference type="InterPro" id="IPR051454">
    <property type="entry name" value="RNA/ubiquinone_mod_enzymes"/>
</dbReference>
<dbReference type="InterPro" id="IPR016032">
    <property type="entry name" value="Sig_transdc_resp-reg_C-effctor"/>
</dbReference>
<keyword evidence="10" id="KW-0378">Hydrolase</keyword>
<dbReference type="Pfam" id="PF01136">
    <property type="entry name" value="Peptidase_U32"/>
    <property type="match status" value="1"/>
</dbReference>
<dbReference type="NCBIfam" id="NF011996">
    <property type="entry name" value="PRK15452.1"/>
    <property type="match status" value="1"/>
</dbReference>
<keyword evidence="6 23" id="KW-0645">Protease</keyword>
<dbReference type="PROSITE" id="PS50885">
    <property type="entry name" value="HAMP"/>
    <property type="match status" value="1"/>
</dbReference>
<dbReference type="Gene3D" id="6.10.340.10">
    <property type="match status" value="1"/>
</dbReference>
<dbReference type="SMART" id="SM00448">
    <property type="entry name" value="REC"/>
    <property type="match status" value="1"/>
</dbReference>
<evidence type="ECO:0000256" key="10">
    <source>
        <dbReference type="ARBA" id="ARBA00022801"/>
    </source>
</evidence>
<dbReference type="SUPFAM" id="SSF55874">
    <property type="entry name" value="ATPase domain of HSP90 chaperone/DNA topoisomerase II/histidine kinase"/>
    <property type="match status" value="1"/>
</dbReference>
<dbReference type="SUPFAM" id="SSF47384">
    <property type="entry name" value="Homodimeric domain of signal transducing histidine kinase"/>
    <property type="match status" value="1"/>
</dbReference>
<evidence type="ECO:0000256" key="12">
    <source>
        <dbReference type="ARBA" id="ARBA00023015"/>
    </source>
</evidence>
<dbReference type="NCBIfam" id="NF012163">
    <property type="entry name" value="BaeS_SmeS"/>
    <property type="match status" value="1"/>
</dbReference>
<dbReference type="Proteomes" id="UP000030106">
    <property type="component" value="Unassembled WGS sequence"/>
</dbReference>
<keyword evidence="18" id="KW-1133">Transmembrane helix</keyword>
<protein>
    <recommendedName>
        <fullName evidence="3">histidine kinase</fullName>
        <ecNumber evidence="3">2.7.13.3</ecNumber>
    </recommendedName>
</protein>
<dbReference type="Pfam" id="PF00672">
    <property type="entry name" value="HAMP"/>
    <property type="match status" value="1"/>
</dbReference>
<evidence type="ECO:0000256" key="18">
    <source>
        <dbReference type="SAM" id="Phobius"/>
    </source>
</evidence>
<dbReference type="InterPro" id="IPR003660">
    <property type="entry name" value="HAMP_dom"/>
</dbReference>
<comment type="similarity">
    <text evidence="15">Belongs to the peptidase U32 family.</text>
</comment>
<dbReference type="SUPFAM" id="SSF52172">
    <property type="entry name" value="CheY-like"/>
    <property type="match status" value="1"/>
</dbReference>
<evidence type="ECO:0000256" key="4">
    <source>
        <dbReference type="ARBA" id="ARBA00022490"/>
    </source>
</evidence>
<dbReference type="SMART" id="SM00388">
    <property type="entry name" value="HisKA"/>
    <property type="match status" value="1"/>
</dbReference>
<dbReference type="PRINTS" id="PR00344">
    <property type="entry name" value="BCTRLSENSOR"/>
</dbReference>
<dbReference type="InterPro" id="IPR036890">
    <property type="entry name" value="HATPase_C_sf"/>
</dbReference>
<evidence type="ECO:0000256" key="3">
    <source>
        <dbReference type="ARBA" id="ARBA00012438"/>
    </source>
</evidence>
<keyword evidence="8" id="KW-0819">tRNA processing</keyword>
<evidence type="ECO:0000313" key="23">
    <source>
        <dbReference type="EMBL" id="KGQ13989.1"/>
    </source>
</evidence>
<dbReference type="STRING" id="1245745.A0A0A2WLK1"/>
<dbReference type="FunFam" id="1.10.10.10:FF:000117">
    <property type="entry name" value="Two-component system response regulator BaeR"/>
    <property type="match status" value="1"/>
</dbReference>
<dbReference type="GO" id="GO:0006508">
    <property type="term" value="P:proteolysis"/>
    <property type="evidence" value="ECO:0007669"/>
    <property type="project" value="UniProtKB-KW"/>
</dbReference>
<keyword evidence="18" id="KW-0812">Transmembrane</keyword>
<evidence type="ECO:0000256" key="6">
    <source>
        <dbReference type="ARBA" id="ARBA00022670"/>
    </source>
</evidence>
<evidence type="ECO:0000256" key="11">
    <source>
        <dbReference type="ARBA" id="ARBA00023012"/>
    </source>
</evidence>
<evidence type="ECO:0000256" key="17">
    <source>
        <dbReference type="PROSITE-ProRule" id="PRU01091"/>
    </source>
</evidence>
<dbReference type="CDD" id="cd00383">
    <property type="entry name" value="trans_reg_C"/>
    <property type="match status" value="1"/>
</dbReference>
<evidence type="ECO:0000256" key="16">
    <source>
        <dbReference type="PROSITE-ProRule" id="PRU00169"/>
    </source>
</evidence>
<dbReference type="CDD" id="cd00082">
    <property type="entry name" value="HisKA"/>
    <property type="match status" value="1"/>
</dbReference>
<dbReference type="GO" id="GO:0008033">
    <property type="term" value="P:tRNA processing"/>
    <property type="evidence" value="ECO:0007669"/>
    <property type="project" value="UniProtKB-KW"/>
</dbReference>
<keyword evidence="7" id="KW-0808">Transferase</keyword>
<keyword evidence="5 16" id="KW-0597">Phosphoprotein</keyword>
<dbReference type="PANTHER" id="PTHR30217">
    <property type="entry name" value="PEPTIDASE U32 FAMILY"/>
    <property type="match status" value="1"/>
</dbReference>
<dbReference type="Pfam" id="PF00072">
    <property type="entry name" value="Response_reg"/>
    <property type="match status" value="1"/>
</dbReference>
<evidence type="ECO:0000256" key="7">
    <source>
        <dbReference type="ARBA" id="ARBA00022679"/>
    </source>
</evidence>
<feature type="transmembrane region" description="Helical" evidence="18">
    <location>
        <begin position="139"/>
        <end position="161"/>
    </location>
</feature>
<dbReference type="InterPro" id="IPR003594">
    <property type="entry name" value="HATPase_dom"/>
</dbReference>
<evidence type="ECO:0000313" key="24">
    <source>
        <dbReference type="Proteomes" id="UP000030106"/>
    </source>
</evidence>
<dbReference type="SUPFAM" id="SSF158472">
    <property type="entry name" value="HAMP domain-like"/>
    <property type="match status" value="1"/>
</dbReference>
<dbReference type="InterPro" id="IPR032525">
    <property type="entry name" value="Peptidase_U32_C"/>
</dbReference>